<dbReference type="EMBL" id="NNRN01000055">
    <property type="protein sequence ID" value="OYR26454.1"/>
    <property type="molecule type" value="Genomic_DNA"/>
</dbReference>
<evidence type="ECO:0000313" key="2">
    <source>
        <dbReference type="Proteomes" id="UP000216363"/>
    </source>
</evidence>
<organism evidence="1 2">
    <name type="scientific">Brucella lupini</name>
    <dbReference type="NCBI Taxonomy" id="255457"/>
    <lineage>
        <taxon>Bacteria</taxon>
        <taxon>Pseudomonadati</taxon>
        <taxon>Pseudomonadota</taxon>
        <taxon>Alphaproteobacteria</taxon>
        <taxon>Hyphomicrobiales</taxon>
        <taxon>Brucellaceae</taxon>
        <taxon>Brucella/Ochrobactrum group</taxon>
        <taxon>Brucella</taxon>
    </lineage>
</organism>
<gene>
    <name evidence="1" type="ORF">CES86_3922</name>
</gene>
<dbReference type="Proteomes" id="UP000216363">
    <property type="component" value="Unassembled WGS sequence"/>
</dbReference>
<protein>
    <submittedName>
        <fullName evidence="1">Uncharacterized protein</fullName>
    </submittedName>
</protein>
<sequence length="41" mass="4463">MGGLRLGLGLDFYCIDQLDSSGLGEMRFTAVVSFQLRLPVS</sequence>
<comment type="caution">
    <text evidence="1">The sequence shown here is derived from an EMBL/GenBank/DDBJ whole genome shotgun (WGS) entry which is preliminary data.</text>
</comment>
<reference evidence="1 2" key="1">
    <citation type="submission" date="2017-07" db="EMBL/GenBank/DDBJ databases">
        <title>Draft genome of Ochrobactrum lupini type strain LUP21.</title>
        <authorList>
            <person name="Krzyzanowska D.M."/>
            <person name="Jafra S."/>
        </authorList>
    </citation>
    <scope>NUCLEOTIDE SEQUENCE [LARGE SCALE GENOMIC DNA]</scope>
    <source>
        <strain evidence="1 2">LUP21</strain>
    </source>
</reference>
<dbReference type="AlphaFoldDB" id="A0A256GH25"/>
<name>A0A256GH25_9HYPH</name>
<proteinExistence type="predicted"/>
<evidence type="ECO:0000313" key="1">
    <source>
        <dbReference type="EMBL" id="OYR26454.1"/>
    </source>
</evidence>
<accession>A0A256GH25</accession>